<dbReference type="Proteomes" id="UP000650424">
    <property type="component" value="Unassembled WGS sequence"/>
</dbReference>
<dbReference type="RefSeq" id="WP_186948421.1">
    <property type="nucleotide sequence ID" value="NZ_JACOGF010000008.1"/>
</dbReference>
<dbReference type="InterPro" id="IPR025484">
    <property type="entry name" value="DUF4376"/>
</dbReference>
<organism evidence="2 3">
    <name type="scientific">Undibacterium hunanense</name>
    <dbReference type="NCBI Taxonomy" id="2762292"/>
    <lineage>
        <taxon>Bacteria</taxon>
        <taxon>Pseudomonadati</taxon>
        <taxon>Pseudomonadota</taxon>
        <taxon>Betaproteobacteria</taxon>
        <taxon>Burkholderiales</taxon>
        <taxon>Oxalobacteraceae</taxon>
        <taxon>Undibacterium</taxon>
    </lineage>
</organism>
<reference evidence="2 3" key="1">
    <citation type="submission" date="2020-08" db="EMBL/GenBank/DDBJ databases">
        <title>Novel species isolated from subtropical streams in China.</title>
        <authorList>
            <person name="Lu H."/>
        </authorList>
    </citation>
    <scope>NUCLEOTIDE SEQUENCE [LARGE SCALE GENOMIC DNA]</scope>
    <source>
        <strain evidence="2 3">CY18W</strain>
    </source>
</reference>
<gene>
    <name evidence="2" type="ORF">H8L32_16820</name>
</gene>
<comment type="caution">
    <text evidence="2">The sequence shown here is derived from an EMBL/GenBank/DDBJ whole genome shotgun (WGS) entry which is preliminary data.</text>
</comment>
<accession>A0ABR6ZTI4</accession>
<dbReference type="EMBL" id="JACOGF010000008">
    <property type="protein sequence ID" value="MBC3919157.1"/>
    <property type="molecule type" value="Genomic_DNA"/>
</dbReference>
<name>A0ABR6ZTI4_9BURK</name>
<keyword evidence="3" id="KW-1185">Reference proteome</keyword>
<protein>
    <submittedName>
        <fullName evidence="2">DUF4376 domain-containing protein</fullName>
    </submittedName>
</protein>
<evidence type="ECO:0000259" key="1">
    <source>
        <dbReference type="Pfam" id="PF14301"/>
    </source>
</evidence>
<dbReference type="Pfam" id="PF14301">
    <property type="entry name" value="DUF4376"/>
    <property type="match status" value="1"/>
</dbReference>
<sequence>MKSAEIKNGKVVNIILGCMDGHVPVDDGVVIGDCYDGLCFYKQPPDIPGLKASKSERINRDWKNSNKATFVYAGQKIACDDDSRAAMDVLAGVIAMTGDFPAAFSRMWKTQNNTQISMPDIASFQSMYAAMAEHVSNNFKQAQTLKAALELAESATEIEAINWPTPA</sequence>
<feature type="domain" description="DUF4376" evidence="1">
    <location>
        <begin position="50"/>
        <end position="160"/>
    </location>
</feature>
<evidence type="ECO:0000313" key="2">
    <source>
        <dbReference type="EMBL" id="MBC3919157.1"/>
    </source>
</evidence>
<proteinExistence type="predicted"/>
<evidence type="ECO:0000313" key="3">
    <source>
        <dbReference type="Proteomes" id="UP000650424"/>
    </source>
</evidence>